<accession>V6TVZ5</accession>
<dbReference type="VEuPathDB" id="GiardiaDB:GL50581_1332"/>
<evidence type="ECO:0000313" key="2">
    <source>
        <dbReference type="EMBL" id="ESU41160.1"/>
    </source>
</evidence>
<organism evidence="2 3">
    <name type="scientific">Giardia intestinalis</name>
    <name type="common">Giardia lamblia</name>
    <dbReference type="NCBI Taxonomy" id="5741"/>
    <lineage>
        <taxon>Eukaryota</taxon>
        <taxon>Metamonada</taxon>
        <taxon>Diplomonadida</taxon>
        <taxon>Hexamitidae</taxon>
        <taxon>Giardiinae</taxon>
        <taxon>Giardia</taxon>
    </lineage>
</organism>
<reference evidence="3" key="1">
    <citation type="submission" date="2012-02" db="EMBL/GenBank/DDBJ databases">
        <title>Genome sequencing of Giardia lamblia Genotypes A2 and B isolates (DH and GS) and comparative analysis with the genomes of Genotypes A1 and E (WB and Pig).</title>
        <authorList>
            <person name="Adam R."/>
            <person name="Dahlstrom E."/>
            <person name="Martens C."/>
            <person name="Bruno D."/>
            <person name="Barbian K."/>
            <person name="Porcella S.F."/>
            <person name="Nash T."/>
        </authorList>
    </citation>
    <scope>NUCLEOTIDE SEQUENCE</scope>
    <source>
        <strain evidence="3">GS</strain>
    </source>
</reference>
<protein>
    <recommendedName>
        <fullName evidence="4">IQ calmodulin-binding motif-containing protein</fullName>
    </recommendedName>
</protein>
<dbReference type="OrthoDB" id="6108017at2759"/>
<keyword evidence="1" id="KW-0677">Repeat</keyword>
<dbReference type="SMART" id="SM00015">
    <property type="entry name" value="IQ"/>
    <property type="match status" value="19"/>
</dbReference>
<dbReference type="PANTHER" id="PTHR22590">
    <property type="entry name" value="MYOSIN MOTOR DOMAIN-CONTAINING PROTEIN"/>
    <property type="match status" value="1"/>
</dbReference>
<dbReference type="PROSITE" id="PS50096">
    <property type="entry name" value="IQ"/>
    <property type="match status" value="6"/>
</dbReference>
<dbReference type="Gene3D" id="1.20.5.190">
    <property type="match status" value="1"/>
</dbReference>
<proteinExistence type="predicted"/>
<dbReference type="InterPro" id="IPR052318">
    <property type="entry name" value="CellDiv_DevSignal_Domain"/>
</dbReference>
<name>V6TVZ5_GIAIN</name>
<dbReference type="EMBL" id="AHHH01000143">
    <property type="protein sequence ID" value="ESU41160.1"/>
    <property type="molecule type" value="Genomic_DNA"/>
</dbReference>
<dbReference type="CDD" id="cd23767">
    <property type="entry name" value="IQCD"/>
    <property type="match status" value="2"/>
</dbReference>
<dbReference type="VEuPathDB" id="GiardiaDB:QR46_4363"/>
<gene>
    <name evidence="2" type="ORF">GSB_153577</name>
</gene>
<dbReference type="Pfam" id="PF00612">
    <property type="entry name" value="IQ"/>
    <property type="match status" value="6"/>
</dbReference>
<dbReference type="VEuPathDB" id="GiardiaDB:GL50803_00113219"/>
<comment type="caution">
    <text evidence="2">The sequence shown here is derived from an EMBL/GenBank/DDBJ whole genome shotgun (WGS) entry which is preliminary data.</text>
</comment>
<dbReference type="InterPro" id="IPR000048">
    <property type="entry name" value="IQ_motif_EF-hand-BS"/>
</dbReference>
<evidence type="ECO:0000256" key="1">
    <source>
        <dbReference type="ARBA" id="ARBA00022737"/>
    </source>
</evidence>
<evidence type="ECO:0008006" key="4">
    <source>
        <dbReference type="Google" id="ProtNLM"/>
    </source>
</evidence>
<evidence type="ECO:0000313" key="3">
    <source>
        <dbReference type="Proteomes" id="UP000018040"/>
    </source>
</evidence>
<dbReference type="VEuPathDB" id="GiardiaDB:DHA2_154346"/>
<sequence length="3187" mass="363187">MRGFTFSVGGGRRNAPVDFGPCKAGTPTVVEVLFSSTLSVSVNVSISNLPRHIDAVPKQFVLNPSSKMNVKLTWISKDTKFQILNETLNIESQKSVQHLVLLGLATEKELNIFFAASNEKLYFRIIGRPETFFISSPILDDTANSETFISRNALSQRGADQFALLGDRSVYDKMLHHGSNILNSFTNSLLHTSYLAGYEVFQAKFLRETLPNILMTAQRRYSQAIPAIRRKVTFRGDISAPLDQQCRSMLSLALESIDGAIFRLVCDCLYRPQPNLSALFDLPQVRITDILLKSQQSEIVRQLFCRGSTGLQNRVLNTEDQRTNKTRNCNLFLAVLCFIDLSLVIYKASGILRPLQHHVETVTATGKRTSMTQARTLTEFLNSYYTIIGSTGGLSTILNDLGFVWFNQTLEQPHPISPIISPLKNENIANFRTLLPHLLLYMSRSREYCPDALKIPAGTYEEIIENMKILISFCWPNTLALEASKGLNKNLASLPSLTTTMLNKIILTIIKENQMAGLLCSEKVFLACLNSTIETSMIGISCQQIFKRLKYVFNPSNSPIVRTVDRMFNEFKRKQEALARSSVMISNANVLDTIMSGSAVHPSVTGRRQRTLLVTLEHYLSSHRYSEFLLLALQMIVLVHGYDLNGVIFDPRDCVNNGLLLIMIARVILPTGKRAFPGKTLWKFNFASTMQSSIMLSTFSDTEHCDNDDASEPEDGFICSFRGPGTVGPSNCNSSGTSKARSSGYVRSVALSEREPTLSQIILQQQERDGYVRPERDVLRLTDFYSCHLAFISALERYEELLQKWDYSLYLEVFTSRHSILRVLPSFVYCDNIREQTRYSFSLFRLIDAYTRSMGSALPNTSMLSYYVSILFVTALVSNEYCLTGDMKLELLDISPEEHDYQTLLSKYAKKMEQYRVRTRVDRRLATIQAACRGFIARQYYRRVRYSALVIQHMWRTKLYQVERGYLLTAQARRNLHLRALLMNESRPHDDILNTEPGKRVLKAVLSIQRYIRQRSLKRIMPTVKIYLATKRRTLLSHKIMRAVHVLQYYMLLHSLLSFCQLLAEVERIFKLSWNDVKLFLPTVLRGSLSLAESCDLLELQNDMGTTTSPHTNRFTRLGFSTQYLHRGPYLSIFHSKAQLKEYLTRITDVGRIFRAGYTGYVVRKTLMLMLNRASFYPHRGINHKQSIFCSARWMQYHPADVLQVLLSRQHSIENREYVLSAYIAEYHGLLSGVLLIQAYLRGMKERLRVKVLQTIVNRMLGDAFLHDVTSPFHTYVLCEAKRSVSLLEAEAKTKLGKRLTMDQYIQMITLFMDTIVVRVSKIQSAFRGCKLRTALYRLRCACCNDVILMRIAIANGFNYYVLVDAEIIILRYMRGYRQRLLIDRAIQAAPSAVKLFIEGAGIQNIHTLADFNTFQNRIIHAATILQSVARMLITMRNISCVMVISPLLLRYPIVCDGLLLPTVIFREVMLKHVIDNTVRLQSCARGYRVRLRQQLLHVLVEEMVGSTQSVPSHHSTALQIKHLVAQQLNLAICTPEDILEYMDSISRSIVTLQAYTRGWRMRKKYRDRILVSVQIIQKAMKKYLQNLSTKLLEEYSTLLSDIPLLVSTGLISQDIGEGFRRNVPYLSISNFTILRSTCERLSCVLAHLRGVVVRLRLRTFNDVTKTPCIFKLLWYQASVYGQLPPSIASTFKLYTLLSSQSLIIQAYMRRHLVQLRLELIQHLTNELMGSELQSQPSIASFLKQAVLCTSLKSSFTDATILDTFVATVEGITLIQRLIRRLTFTRNIRLLKDIHLTLSNLSPLPFHMVIQLFKNVAGDHLLWTIRSQRRSVATMYVINRSLERIRLYALKCLTHQMQHLCEHLEIDPNIYNMLSDSTTRSSSILERNYKALDRAACVIQAWFRGYRTRQLLSVCKTVLLAHCGLFELQLQRIALRSLANYGNKIENIEPVVSALICAAKCIQRYYRGWRVRYILKGIDPSLVHLLLINSSLKTTTVCANFHNNILKSVQVIQLYARLFLRAQSSNNLAKINLLLQNDGSVNLTDYLFVNAATGTGRRVSNEELYRRAHNLKRSFTYLQAFAKGFLLRKSLLIFRTLSIYFGLNELSPVLLLTLVNRVSVTLFSSTAILYHPSRLEPSLKLIKDSGDKIIQHIIAYQKDATIKILNTYSLPIRCYVHRYIDTTDSRLILKPSTCMGIATQVLRAAIAIQSIYRGYATRRTLKSVLVLCTGDTVLAQTLLDIILIKVPEFASNVSFRNKRTALLSTSADSAERMLYAAVLILQHAFRLRIRQTRIIKARLYGVEHFSAEDFESRDAFRQRELALLRGACTIQRYYRHRSFLAQLDEYAKGDALLKSIFLSELQQKQALHKIGNASAYKQLLADMQLIDTSLNFAVIRIQNMYRGHIARQFYSILRQCLDLGIYPWMILNFLVSDATSRLTHSRITNAISNVCTCVVRIQAYIRGYKQRAFSIAVAGDYAPFLTKQERLSGQDVVIRLCHAIDDAEQLISAYAQSYLIRSRLACLRRYSAIPPPDQINNILTTRVNFEKYLRIAIAASAIQRYSRGFLTVCSLRQSVSRGTQLYLPQALMTVPSKCLLLTDIIIDLTIHIQTSARRHLVSKSIGYIRKHLTKKIFHLFLASLDLRIPSVVLEKIQLILSSASLIAIKGRAFITRKTYSYVQESGLLKLLPTTFTYSCYSRAVEQIKEILHAIVLIQAGSRGFFVRHKITTIKEVLLEYGAVLDPVLLQLIWERTVPNHFNSIATYSDSHYEKHDVSNVGNGALSVFDAVALIAHSAILIQKYSKGYAASMAAALCRKFGIHFTWNIGEGFGGGITIIQSFIRGWNTRAMLADMDNWERDFFVSKGAHLYLHCPSQLDIFRAETNEAASTLGKICRGFIVRSESKSFKHALGTIRHKPTRRAFKNTLGLLNTYATIKIATQKVAKFSAILHIQAHYRGNKERASIPQKTWKKIQHIRERLTNSLAHGDKTKTVAKQILIHKAILFKADHPHNNPRSVTKLNYFCNLYSPSAEYIFSRDFCDIIIDVIGATITTPTLQQYNVFRDGCCLITKMLTYNSLTHRFNTLNQTNFQELIKVSSPKVQHAAPKALGYHACAPVNVKPSLMRLPDILINAIDFNREDNEICADAEELFCTIMQCAKQSGYDRSHFVSEYEKLEELCEAGLLKNLPDI</sequence>
<dbReference type="PANTHER" id="PTHR22590:SF5">
    <property type="entry name" value="MYOSIN MOTOR DOMAIN-CONTAINING PROTEIN"/>
    <property type="match status" value="1"/>
</dbReference>
<dbReference type="Proteomes" id="UP000018040">
    <property type="component" value="Unassembled WGS sequence"/>
</dbReference>
<reference evidence="2 3" key="2">
    <citation type="journal article" date="2013" name="Genome Biol. Evol.">
        <title>Genome sequencing of Giardia lamblia genotypes A2 and B isolates (DH and GS) and comparative analysis with the genomes of genotypes A1 and E (WB and Pig).</title>
        <authorList>
            <person name="Adam R.D."/>
            <person name="Dahlstrom E.W."/>
            <person name="Martens C.A."/>
            <person name="Bruno D.P."/>
            <person name="Barbian K.D."/>
            <person name="Ricklefs S.M."/>
            <person name="Hernandez M.M."/>
            <person name="Narla N.P."/>
            <person name="Patel R.B."/>
            <person name="Porcella S.F."/>
            <person name="Nash T.E."/>
        </authorList>
    </citation>
    <scope>NUCLEOTIDE SEQUENCE [LARGE SCALE GENOMIC DNA]</scope>
    <source>
        <strain evidence="2 3">GS</strain>
    </source>
</reference>